<dbReference type="Proteomes" id="UP000067325">
    <property type="component" value="Chromosome"/>
</dbReference>
<evidence type="ECO:0000256" key="9">
    <source>
        <dbReference type="ARBA" id="ARBA00022989"/>
    </source>
</evidence>
<evidence type="ECO:0000256" key="8">
    <source>
        <dbReference type="ARBA" id="ARBA00022840"/>
    </source>
</evidence>
<dbReference type="SUPFAM" id="SSF52540">
    <property type="entry name" value="P-loop containing nucleoside triphosphate hydrolases"/>
    <property type="match status" value="1"/>
</dbReference>
<dbReference type="OrthoDB" id="9807790at2"/>
<sequence>MCIVAYYLIAVLVSFDPYDPSWLQISSNITINNIGGKTGAWLADTLLFFWGILAYIIPFLILFACYLAFIQRNYIDLVAITFKIISIFILLVSSCGLTALQMNELDYFYCGGIIGNILSNTLLLWLDHISATLLLLCFLVTSLTLLTGWYWLIVINAIGLLILKISNIILYYFSSHHHVNQYGINNNDHTSLQRRQNKDRLLPFARKTASYYLNTFFSKEKKDLDHKDNHYKGNNNQIKICDINLRSKNTCVNNTNIMISQELPLPQSSIELPIIDLLRAHKREEKKVEILYLKQTARLVESCLAGYRIQVKVVGVFPGPVITRFELDLAPGVKVAQISSLSRDIARALSTNMVQIVEIIPGKPYIGLDIPNKQRHSISLREVFDCDEFSKVKSPLSLVLGQDIRGQTVIVDLMQMPHVLIAGTTGSGKSVGINAMILSILYKATPQKVRFIMIDPKMLELSVYEGIPHLLTKVVTNMNDAKHVLLWCINEMERRYKLMSAFGVRNLTNYNKRIKQVTDRKQNDYIAELDALPYIVIVVDELADLMMMLGKKIEELIVRLAQKARASGIHLVLATQRPSVDVITGLIKANIPTRIAFTVSSTIDSRTILDKTGAESLLGMGDMLYLASHSSLPIRVHGAFVQDEEVHAVVNYLKQQKKTEYLTIFNEE</sequence>
<keyword evidence="8 15" id="KW-0067">ATP-binding</keyword>
<name>A0A088MY10_9GAMM</name>
<keyword evidence="5 16" id="KW-0812">Transmembrane</keyword>
<evidence type="ECO:0000256" key="10">
    <source>
        <dbReference type="ARBA" id="ARBA00023125"/>
    </source>
</evidence>
<accession>A0A088MY10</accession>
<keyword evidence="10" id="KW-0238">DNA-binding</keyword>
<keyword evidence="3" id="KW-1003">Cell membrane</keyword>
<dbReference type="KEGG" id="bcib:IM45_733"/>
<evidence type="ECO:0000313" key="18">
    <source>
        <dbReference type="EMBL" id="AIN47240.1"/>
    </source>
</evidence>
<dbReference type="PROSITE" id="PS50901">
    <property type="entry name" value="FTSK"/>
    <property type="match status" value="1"/>
</dbReference>
<dbReference type="GO" id="GO:0005524">
    <property type="term" value="F:ATP binding"/>
    <property type="evidence" value="ECO:0007669"/>
    <property type="project" value="UniProtKB-UniRule"/>
</dbReference>
<keyword evidence="6 15" id="KW-0547">Nucleotide-binding</keyword>
<dbReference type="GO" id="GO:0051301">
    <property type="term" value="P:cell division"/>
    <property type="evidence" value="ECO:0007669"/>
    <property type="project" value="UniProtKB-KW"/>
</dbReference>
<dbReference type="PANTHER" id="PTHR22683">
    <property type="entry name" value="SPORULATION PROTEIN RELATED"/>
    <property type="match status" value="1"/>
</dbReference>
<dbReference type="InterPro" id="IPR041027">
    <property type="entry name" value="FtsK_alpha"/>
</dbReference>
<dbReference type="PANTHER" id="PTHR22683:SF41">
    <property type="entry name" value="DNA TRANSLOCASE FTSK"/>
    <property type="match status" value="1"/>
</dbReference>
<keyword evidence="7" id="KW-0159">Chromosome partition</keyword>
<gene>
    <name evidence="18" type="ORF">IM45_733</name>
</gene>
<feature type="binding site" evidence="15">
    <location>
        <begin position="423"/>
        <end position="430"/>
    </location>
    <ligand>
        <name>ATP</name>
        <dbReference type="ChEBI" id="CHEBI:30616"/>
    </ligand>
</feature>
<feature type="transmembrane region" description="Helical" evidence="16">
    <location>
        <begin position="133"/>
        <end position="151"/>
    </location>
</feature>
<evidence type="ECO:0000256" key="3">
    <source>
        <dbReference type="ARBA" id="ARBA00022475"/>
    </source>
</evidence>
<evidence type="ECO:0000256" key="1">
    <source>
        <dbReference type="ARBA" id="ARBA00004651"/>
    </source>
</evidence>
<evidence type="ECO:0000256" key="5">
    <source>
        <dbReference type="ARBA" id="ARBA00022692"/>
    </source>
</evidence>
<keyword evidence="12" id="KW-0131">Cell cycle</keyword>
<comment type="similarity">
    <text evidence="2">Belongs to the FtsK/SpoIIIE/SftA family.</text>
</comment>
<evidence type="ECO:0000256" key="16">
    <source>
        <dbReference type="SAM" id="Phobius"/>
    </source>
</evidence>
<organism evidence="18 19">
    <name type="scientific">Candidatus Palibaumannia cicadellinicola</name>
    <dbReference type="NCBI Taxonomy" id="186490"/>
    <lineage>
        <taxon>Bacteria</taxon>
        <taxon>Pseudomonadati</taxon>
        <taxon>Pseudomonadota</taxon>
        <taxon>Gammaproteobacteria</taxon>
        <taxon>Candidatus Palibaumannia</taxon>
    </lineage>
</organism>
<dbReference type="GO" id="GO:0007059">
    <property type="term" value="P:chromosome segregation"/>
    <property type="evidence" value="ECO:0007669"/>
    <property type="project" value="UniProtKB-KW"/>
</dbReference>
<dbReference type="InterPro" id="IPR025199">
    <property type="entry name" value="FtsK_4TM"/>
</dbReference>
<dbReference type="EMBL" id="CP008985">
    <property type="protein sequence ID" value="AIN47240.1"/>
    <property type="molecule type" value="Genomic_DNA"/>
</dbReference>
<protein>
    <submittedName>
        <fullName evidence="18">Cell division protein FtsK</fullName>
    </submittedName>
</protein>
<dbReference type="CDD" id="cd01127">
    <property type="entry name" value="TrwB_TraG_TraD_VirD4"/>
    <property type="match status" value="1"/>
</dbReference>
<dbReference type="InterPro" id="IPR027417">
    <property type="entry name" value="P-loop_NTPase"/>
</dbReference>
<dbReference type="InterPro" id="IPR050206">
    <property type="entry name" value="FtsK/SpoIIIE/SftA"/>
</dbReference>
<evidence type="ECO:0000256" key="12">
    <source>
        <dbReference type="ARBA" id="ARBA00023306"/>
    </source>
</evidence>
<dbReference type="Gene3D" id="3.30.980.40">
    <property type="match status" value="1"/>
</dbReference>
<evidence type="ECO:0000256" key="14">
    <source>
        <dbReference type="ARBA" id="ARBA00025923"/>
    </source>
</evidence>
<evidence type="ECO:0000259" key="17">
    <source>
        <dbReference type="PROSITE" id="PS50901"/>
    </source>
</evidence>
<evidence type="ECO:0000256" key="11">
    <source>
        <dbReference type="ARBA" id="ARBA00023136"/>
    </source>
</evidence>
<reference evidence="18 19" key="1">
    <citation type="journal article" date="2014" name="MBio">
        <title>Differential genome evolution between companion symbionts in an insect-bacterial symbiosis.</title>
        <authorList>
            <person name="Bennett G.M."/>
            <person name="McCutcheon J.P."/>
            <person name="MacDonald B.R."/>
            <person name="Romanovicz D."/>
            <person name="Moran N.A."/>
        </authorList>
    </citation>
    <scope>NUCLEOTIDE SEQUENCE [LARGE SCALE GENOMIC DNA]</scope>
    <source>
        <strain evidence="18 19">BGSS</strain>
    </source>
</reference>
<feature type="transmembrane region" description="Helical" evidence="16">
    <location>
        <begin position="77"/>
        <end position="100"/>
    </location>
</feature>
<evidence type="ECO:0000256" key="13">
    <source>
        <dbReference type="ARBA" id="ARBA00024784"/>
    </source>
</evidence>
<comment type="subcellular location">
    <subcellularLocation>
        <location evidence="1">Cell membrane</location>
        <topology evidence="1">Multi-pass membrane protein</topology>
    </subcellularLocation>
</comment>
<evidence type="ECO:0000256" key="15">
    <source>
        <dbReference type="PROSITE-ProRule" id="PRU00289"/>
    </source>
</evidence>
<dbReference type="Gene3D" id="3.40.50.300">
    <property type="entry name" value="P-loop containing nucleotide triphosphate hydrolases"/>
    <property type="match status" value="1"/>
</dbReference>
<dbReference type="GO" id="GO:0003677">
    <property type="term" value="F:DNA binding"/>
    <property type="evidence" value="ECO:0007669"/>
    <property type="project" value="UniProtKB-KW"/>
</dbReference>
<feature type="transmembrane region" description="Helical" evidence="16">
    <location>
        <begin position="47"/>
        <end position="70"/>
    </location>
</feature>
<keyword evidence="4 18" id="KW-0132">Cell division</keyword>
<comment type="subunit">
    <text evidence="14">Homohexamer. Forms a ring that surrounds DNA.</text>
</comment>
<dbReference type="Pfam" id="PF17854">
    <property type="entry name" value="FtsK_alpha"/>
    <property type="match status" value="1"/>
</dbReference>
<dbReference type="eggNOG" id="COG1674">
    <property type="taxonomic scope" value="Bacteria"/>
</dbReference>
<evidence type="ECO:0000256" key="2">
    <source>
        <dbReference type="ARBA" id="ARBA00006474"/>
    </source>
</evidence>
<keyword evidence="9 16" id="KW-1133">Transmembrane helix</keyword>
<evidence type="ECO:0000256" key="7">
    <source>
        <dbReference type="ARBA" id="ARBA00022829"/>
    </source>
</evidence>
<dbReference type="GO" id="GO:0005886">
    <property type="term" value="C:plasma membrane"/>
    <property type="evidence" value="ECO:0007669"/>
    <property type="project" value="UniProtKB-SubCell"/>
</dbReference>
<comment type="function">
    <text evidence="13">Essential cell division protein that coordinates cell division and chromosome segregation. The N-terminus is involved in assembly of the cell-division machinery. The C-terminus functions as a DNA motor that moves dsDNA in an ATP-dependent manner towards the dif recombination site, which is located within the replication terminus region. Translocation stops specifically at Xer-dif sites, where FtsK interacts with the Xer recombinase, allowing activation of chromosome unlinking by recombination. FtsK orienting polar sequences (KOPS) guide the direction of DNA translocation. FtsK can remove proteins from DNA as it translocates, but translocation stops specifically at XerCD-dif site, thereby preventing removal of XerC and XerD from dif.</text>
</comment>
<dbReference type="InterPro" id="IPR003593">
    <property type="entry name" value="AAA+_ATPase"/>
</dbReference>
<dbReference type="InterPro" id="IPR002543">
    <property type="entry name" value="FtsK_dom"/>
</dbReference>
<evidence type="ECO:0000313" key="19">
    <source>
        <dbReference type="Proteomes" id="UP000067325"/>
    </source>
</evidence>
<evidence type="ECO:0000256" key="6">
    <source>
        <dbReference type="ARBA" id="ARBA00022741"/>
    </source>
</evidence>
<dbReference type="SMART" id="SM00382">
    <property type="entry name" value="AAA"/>
    <property type="match status" value="1"/>
</dbReference>
<dbReference type="Pfam" id="PF01580">
    <property type="entry name" value="FtsK_SpoIIIE"/>
    <property type="match status" value="1"/>
</dbReference>
<feature type="transmembrane region" description="Helical" evidence="16">
    <location>
        <begin position="106"/>
        <end position="126"/>
    </location>
</feature>
<dbReference type="AlphaFoldDB" id="A0A088MY10"/>
<evidence type="ECO:0000256" key="4">
    <source>
        <dbReference type="ARBA" id="ARBA00022618"/>
    </source>
</evidence>
<keyword evidence="11 16" id="KW-0472">Membrane</keyword>
<dbReference type="Pfam" id="PF13491">
    <property type="entry name" value="FtsK_4TM"/>
    <property type="match status" value="1"/>
</dbReference>
<proteinExistence type="inferred from homology"/>
<feature type="domain" description="FtsK" evidence="17">
    <location>
        <begin position="406"/>
        <end position="606"/>
    </location>
</feature>